<evidence type="ECO:0000256" key="2">
    <source>
        <dbReference type="ARBA" id="ARBA00012052"/>
    </source>
</evidence>
<dbReference type="GO" id="GO:0016114">
    <property type="term" value="P:terpenoid biosynthetic process"/>
    <property type="evidence" value="ECO:0007669"/>
    <property type="project" value="UniProtKB-UniRule"/>
</dbReference>
<dbReference type="eggNOG" id="COG1947">
    <property type="taxonomic scope" value="Bacteria"/>
</dbReference>
<feature type="domain" description="GHMP kinase N-terminal" evidence="10">
    <location>
        <begin position="67"/>
        <end position="145"/>
    </location>
</feature>
<dbReference type="OrthoDB" id="9809438at2"/>
<dbReference type="PANTHER" id="PTHR43527:SF2">
    <property type="entry name" value="4-DIPHOSPHOCYTIDYL-2-C-METHYL-D-ERYTHRITOL KINASE, CHLOROPLASTIC"/>
    <property type="match status" value="1"/>
</dbReference>
<accession>D6GSH5</accession>
<dbReference type="SUPFAM" id="SSF54211">
    <property type="entry name" value="Ribosomal protein S5 domain 2-like"/>
    <property type="match status" value="1"/>
</dbReference>
<comment type="catalytic activity">
    <reaction evidence="9">
        <text>4-CDP-2-C-methyl-D-erythritol + ATP = 4-CDP-2-C-methyl-D-erythritol 2-phosphate + ADP + H(+)</text>
        <dbReference type="Rhea" id="RHEA:18437"/>
        <dbReference type="ChEBI" id="CHEBI:15378"/>
        <dbReference type="ChEBI" id="CHEBI:30616"/>
        <dbReference type="ChEBI" id="CHEBI:57823"/>
        <dbReference type="ChEBI" id="CHEBI:57919"/>
        <dbReference type="ChEBI" id="CHEBI:456216"/>
        <dbReference type="EC" id="2.7.1.148"/>
    </reaction>
</comment>
<dbReference type="STRING" id="546269.HMPREF0389_00533"/>
<sequence>MKQLSLDVCGKINLSLDVTGKRDDGYHFVSMIMQTVSLKDSLCIKKREDDFFFLNIGNSSIPSGEDNIIYKAVSLYHQMTRTGLGYEITLDKKIPVEAGMAGGSADAAGVLYALNEMNHCKLSREELLKLSVRLGADVPYMLLGGTYLATGIGEHLQKLPDVSYHILVVKPNKGVSTKSVYQNLDINHLKNRPNNDKMIECIHSKKYDEIYPFMGNVLYESAKKFVPEMERIIFDMESKFSCSKAMMTGSGSTVYGIFENLEDRSRANKYFLEHYTEVYEVETTNYSISIR</sequence>
<feature type="active site" evidence="9">
    <location>
        <position position="11"/>
    </location>
</feature>
<dbReference type="PANTHER" id="PTHR43527">
    <property type="entry name" value="4-DIPHOSPHOCYTIDYL-2-C-METHYL-D-ERYTHRITOL KINASE, CHLOROPLASTIC"/>
    <property type="match status" value="1"/>
</dbReference>
<dbReference type="Pfam" id="PF00288">
    <property type="entry name" value="GHMP_kinases_N"/>
    <property type="match status" value="1"/>
</dbReference>
<evidence type="ECO:0000313" key="13">
    <source>
        <dbReference type="Proteomes" id="UP000007468"/>
    </source>
</evidence>
<dbReference type="GO" id="GO:0005524">
    <property type="term" value="F:ATP binding"/>
    <property type="evidence" value="ECO:0007669"/>
    <property type="project" value="UniProtKB-UniRule"/>
</dbReference>
<evidence type="ECO:0000256" key="5">
    <source>
        <dbReference type="ARBA" id="ARBA00022741"/>
    </source>
</evidence>
<evidence type="ECO:0000259" key="11">
    <source>
        <dbReference type="Pfam" id="PF08544"/>
    </source>
</evidence>
<evidence type="ECO:0000256" key="1">
    <source>
        <dbReference type="ARBA" id="ARBA00009684"/>
    </source>
</evidence>
<dbReference type="HAMAP" id="MF_00061">
    <property type="entry name" value="IspE"/>
    <property type="match status" value="1"/>
</dbReference>
<evidence type="ECO:0000256" key="9">
    <source>
        <dbReference type="HAMAP-Rule" id="MF_00061"/>
    </source>
</evidence>
<feature type="domain" description="GHMP kinase C-terminal" evidence="11">
    <location>
        <begin position="199"/>
        <end position="269"/>
    </location>
</feature>
<gene>
    <name evidence="9 12" type="primary">ispE</name>
    <name evidence="12" type="ordered locus">HMPREF0389_00533</name>
</gene>
<evidence type="ECO:0000313" key="12">
    <source>
        <dbReference type="EMBL" id="EFE28616.1"/>
    </source>
</evidence>
<dbReference type="GO" id="GO:0019288">
    <property type="term" value="P:isopentenyl diphosphate biosynthetic process, methylerythritol 4-phosphate pathway"/>
    <property type="evidence" value="ECO:0007669"/>
    <property type="project" value="UniProtKB-UniRule"/>
</dbReference>
<feature type="active site" evidence="9">
    <location>
        <position position="137"/>
    </location>
</feature>
<keyword evidence="13" id="KW-1185">Reference proteome</keyword>
<dbReference type="InterPro" id="IPR004424">
    <property type="entry name" value="IspE"/>
</dbReference>
<dbReference type="GO" id="GO:0050515">
    <property type="term" value="F:4-(cytidine 5'-diphospho)-2-C-methyl-D-erythritol kinase activity"/>
    <property type="evidence" value="ECO:0007669"/>
    <property type="project" value="UniProtKB-UniRule"/>
</dbReference>
<dbReference type="PATRIC" id="fig|546269.5.peg.115"/>
<evidence type="ECO:0000256" key="4">
    <source>
        <dbReference type="ARBA" id="ARBA00022679"/>
    </source>
</evidence>
<dbReference type="Gene3D" id="3.30.70.890">
    <property type="entry name" value="GHMP kinase, C-terminal domain"/>
    <property type="match status" value="1"/>
</dbReference>
<dbReference type="Pfam" id="PF08544">
    <property type="entry name" value="GHMP_kinases_C"/>
    <property type="match status" value="1"/>
</dbReference>
<dbReference type="SUPFAM" id="SSF55060">
    <property type="entry name" value="GHMP Kinase, C-terminal domain"/>
    <property type="match status" value="1"/>
</dbReference>
<dbReference type="KEGG" id="faa:HMPREF0389_00533"/>
<keyword evidence="5 9" id="KW-0547">Nucleotide-binding</keyword>
<evidence type="ECO:0000256" key="7">
    <source>
        <dbReference type="ARBA" id="ARBA00022840"/>
    </source>
</evidence>
<organism evidence="12 13">
    <name type="scientific">Filifactor alocis (strain ATCC 35896 / CCUG 47790 / D40 B5)</name>
    <name type="common">Fusobacterium alocis</name>
    <dbReference type="NCBI Taxonomy" id="546269"/>
    <lineage>
        <taxon>Bacteria</taxon>
        <taxon>Bacillati</taxon>
        <taxon>Bacillota</taxon>
        <taxon>Clostridia</taxon>
        <taxon>Peptostreptococcales</taxon>
        <taxon>Filifactoraceae</taxon>
        <taxon>Filifactor</taxon>
    </lineage>
</organism>
<dbReference type="InterPro" id="IPR006204">
    <property type="entry name" value="GHMP_kinase_N_dom"/>
</dbReference>
<keyword evidence="7 9" id="KW-0067">ATP-binding</keyword>
<name>D6GSH5_FILAD</name>
<dbReference type="AlphaFoldDB" id="D6GSH5"/>
<dbReference type="InterPro" id="IPR013750">
    <property type="entry name" value="GHMP_kinase_C_dom"/>
</dbReference>
<dbReference type="EMBL" id="CP002390">
    <property type="protein sequence ID" value="EFE28616.1"/>
    <property type="molecule type" value="Genomic_DNA"/>
</dbReference>
<dbReference type="UniPathway" id="UPA00056">
    <property type="reaction ID" value="UER00094"/>
</dbReference>
<dbReference type="InterPro" id="IPR036554">
    <property type="entry name" value="GHMP_kinase_C_sf"/>
</dbReference>
<evidence type="ECO:0000256" key="3">
    <source>
        <dbReference type="ARBA" id="ARBA00017473"/>
    </source>
</evidence>
<evidence type="ECO:0000256" key="8">
    <source>
        <dbReference type="ARBA" id="ARBA00032554"/>
    </source>
</evidence>
<dbReference type="NCBIfam" id="TIGR00154">
    <property type="entry name" value="ispE"/>
    <property type="match status" value="1"/>
</dbReference>
<dbReference type="EC" id="2.7.1.148" evidence="2 9"/>
<dbReference type="Gene3D" id="3.30.230.10">
    <property type="match status" value="1"/>
</dbReference>
<keyword evidence="9" id="KW-0414">Isoprene biosynthesis</keyword>
<dbReference type="InterPro" id="IPR014721">
    <property type="entry name" value="Ribsml_uS5_D2-typ_fold_subgr"/>
</dbReference>
<dbReference type="RefSeq" id="WP_014261779.1">
    <property type="nucleotide sequence ID" value="NC_016630.1"/>
</dbReference>
<dbReference type="InterPro" id="IPR020568">
    <property type="entry name" value="Ribosomal_Su5_D2-typ_SF"/>
</dbReference>
<evidence type="ECO:0000259" key="10">
    <source>
        <dbReference type="Pfam" id="PF00288"/>
    </source>
</evidence>
<dbReference type="PIRSF" id="PIRSF010376">
    <property type="entry name" value="IspE"/>
    <property type="match status" value="1"/>
</dbReference>
<proteinExistence type="inferred from homology"/>
<dbReference type="Proteomes" id="UP000007468">
    <property type="component" value="Chromosome"/>
</dbReference>
<feature type="binding site" evidence="9">
    <location>
        <begin position="95"/>
        <end position="105"/>
    </location>
    <ligand>
        <name>ATP</name>
        <dbReference type="ChEBI" id="CHEBI:30616"/>
    </ligand>
</feature>
<comment type="similarity">
    <text evidence="1 9">Belongs to the GHMP kinase family. IspE subfamily.</text>
</comment>
<keyword evidence="4 9" id="KW-0808">Transferase</keyword>
<protein>
    <recommendedName>
        <fullName evidence="3 9">4-diphosphocytidyl-2-C-methyl-D-erythritol kinase</fullName>
        <shortName evidence="9">CMK</shortName>
        <ecNumber evidence="2 9">2.7.1.148</ecNumber>
    </recommendedName>
    <alternativeName>
        <fullName evidence="8 9">4-(cytidine-5'-diphospho)-2-C-methyl-D-erythritol kinase</fullName>
    </alternativeName>
</protein>
<comment type="pathway">
    <text evidence="9">Isoprenoid biosynthesis; isopentenyl diphosphate biosynthesis via DXP pathway; isopentenyl diphosphate from 1-deoxy-D-xylulose 5-phosphate: step 3/6.</text>
</comment>
<evidence type="ECO:0000256" key="6">
    <source>
        <dbReference type="ARBA" id="ARBA00022777"/>
    </source>
</evidence>
<comment type="function">
    <text evidence="9">Catalyzes the phosphorylation of the position 2 hydroxy group of 4-diphosphocytidyl-2C-methyl-D-erythritol.</text>
</comment>
<reference evidence="13" key="1">
    <citation type="submission" date="2010-12" db="EMBL/GenBank/DDBJ databases">
        <title>The genome sequence of Filifactor alocis strain ATCC 35896.</title>
        <authorList>
            <consortium name="The Broad Institute Genome Sequencing Platform"/>
            <person name="Ward D."/>
            <person name="Earl A."/>
            <person name="Feldgarden M."/>
            <person name="Young S.K."/>
            <person name="Gargeya S."/>
            <person name="Zeng Q."/>
            <person name="Alvarado L."/>
            <person name="Berlin A."/>
            <person name="Bochicchio J."/>
            <person name="Chapman S.B."/>
            <person name="Chen Z."/>
            <person name="Freedman E."/>
            <person name="Gellesch M."/>
            <person name="Goldberg J."/>
            <person name="Griggs A."/>
            <person name="Gujja S."/>
            <person name="Heilman E."/>
            <person name="Heiman D."/>
            <person name="Howarth C."/>
            <person name="Mehta T."/>
            <person name="Neiman D."/>
            <person name="Pearson M."/>
            <person name="Roberts A."/>
            <person name="Saif S."/>
            <person name="Shea T."/>
            <person name="Shenoy N."/>
            <person name="Sisk P."/>
            <person name="Stolte C."/>
            <person name="Sykes S."/>
            <person name="White J."/>
            <person name="Yandava C."/>
            <person name="Izard J."/>
            <person name="Blanton J.M."/>
            <person name="Baranova O.V."/>
            <person name="Tanner A.C."/>
            <person name="Dewhirst F.E."/>
            <person name="Haas B."/>
            <person name="Nusbaum C."/>
            <person name="Birren B."/>
        </authorList>
    </citation>
    <scope>NUCLEOTIDE SEQUENCE [LARGE SCALE GENOMIC DNA]</scope>
    <source>
        <strain evidence="13">ATCC 35896 / CCUG 47790 / D40 B5</strain>
    </source>
</reference>
<keyword evidence="6 9" id="KW-0418">Kinase</keyword>